<dbReference type="EMBL" id="BOOJ01000072">
    <property type="protein sequence ID" value="GIH96878.1"/>
    <property type="molecule type" value="Genomic_DNA"/>
</dbReference>
<dbReference type="InterPro" id="IPR051604">
    <property type="entry name" value="Ergot_Alk_Oxidoreductase"/>
</dbReference>
<dbReference type="PANTHER" id="PTHR43162:SF1">
    <property type="entry name" value="PRESTALK A DIFFERENTIATION PROTEIN A"/>
    <property type="match status" value="1"/>
</dbReference>
<comment type="caution">
    <text evidence="3">The sequence shown here is derived from an EMBL/GenBank/DDBJ whole genome shotgun (WGS) entry which is preliminary data.</text>
</comment>
<accession>A0A8J3SLX7</accession>
<dbReference type="Gene3D" id="3.40.50.720">
    <property type="entry name" value="NAD(P)-binding Rossmann-like Domain"/>
    <property type="match status" value="1"/>
</dbReference>
<feature type="domain" description="NmrA-like" evidence="2">
    <location>
        <begin position="3"/>
        <end position="246"/>
    </location>
</feature>
<dbReference type="RefSeq" id="WP_204068905.1">
    <property type="nucleotide sequence ID" value="NZ_BOOJ01000072.1"/>
</dbReference>
<dbReference type="Gene3D" id="3.90.25.10">
    <property type="entry name" value="UDP-galactose 4-epimerase, domain 1"/>
    <property type="match status" value="1"/>
</dbReference>
<sequence>MPILVTGATGTVGGSLVRQLVAAGHRVRALTRDPGSPAAAELPQQVEVVRGDFARPETLIPAFRGVERMHLVAMDGYGPLTTAPEILDLARRAGVRRVTHLGHDDPSRDDDDPLESESRAVKKAVEDSGLEWTHLFPGEFMANTWEWAESIKNEGVVRAPFGDWTSAMVHEADIAAVAMAALLHDGHAGRTYTPTGPEPVRRADAVRMIGRAIGREIRFVELTPDQAREHWKDVYPEIVIEWFLEMGEHPDMNAPVLPDVEQVTGRPGRTFARWAADHADDFR</sequence>
<feature type="region of interest" description="Disordered" evidence="1">
    <location>
        <begin position="100"/>
        <end position="122"/>
    </location>
</feature>
<dbReference type="SUPFAM" id="SSF51735">
    <property type="entry name" value="NAD(P)-binding Rossmann-fold domains"/>
    <property type="match status" value="1"/>
</dbReference>
<evidence type="ECO:0000259" key="2">
    <source>
        <dbReference type="Pfam" id="PF05368"/>
    </source>
</evidence>
<evidence type="ECO:0000256" key="1">
    <source>
        <dbReference type="SAM" id="MobiDB-lite"/>
    </source>
</evidence>
<keyword evidence="4" id="KW-1185">Reference proteome</keyword>
<dbReference type="AlphaFoldDB" id="A0A8J3SLX7"/>
<reference evidence="3 4" key="1">
    <citation type="submission" date="2021-01" db="EMBL/GenBank/DDBJ databases">
        <title>Whole genome shotgun sequence of Planobispora siamensis NBRC 107568.</title>
        <authorList>
            <person name="Komaki H."/>
            <person name="Tamura T."/>
        </authorList>
    </citation>
    <scope>NUCLEOTIDE SEQUENCE [LARGE SCALE GENOMIC DNA]</scope>
    <source>
        <strain evidence="3 4">NBRC 107568</strain>
    </source>
</reference>
<dbReference type="InterPro" id="IPR036291">
    <property type="entry name" value="NAD(P)-bd_dom_sf"/>
</dbReference>
<gene>
    <name evidence="3" type="ORF">Psi01_75080</name>
</gene>
<evidence type="ECO:0000313" key="4">
    <source>
        <dbReference type="Proteomes" id="UP000619788"/>
    </source>
</evidence>
<name>A0A8J3SLX7_9ACTN</name>
<dbReference type="Pfam" id="PF05368">
    <property type="entry name" value="NmrA"/>
    <property type="match status" value="1"/>
</dbReference>
<dbReference type="PANTHER" id="PTHR43162">
    <property type="match status" value="1"/>
</dbReference>
<evidence type="ECO:0000313" key="3">
    <source>
        <dbReference type="EMBL" id="GIH96878.1"/>
    </source>
</evidence>
<protein>
    <submittedName>
        <fullName evidence="3">Nucleotide-diphosphate-sugar epimerase</fullName>
    </submittedName>
</protein>
<dbReference type="InterPro" id="IPR008030">
    <property type="entry name" value="NmrA-like"/>
</dbReference>
<dbReference type="Proteomes" id="UP000619788">
    <property type="component" value="Unassembled WGS sequence"/>
</dbReference>
<organism evidence="3 4">
    <name type="scientific">Planobispora siamensis</name>
    <dbReference type="NCBI Taxonomy" id="936338"/>
    <lineage>
        <taxon>Bacteria</taxon>
        <taxon>Bacillati</taxon>
        <taxon>Actinomycetota</taxon>
        <taxon>Actinomycetes</taxon>
        <taxon>Streptosporangiales</taxon>
        <taxon>Streptosporangiaceae</taxon>
        <taxon>Planobispora</taxon>
    </lineage>
</organism>
<proteinExistence type="predicted"/>